<organism evidence="10 11">
    <name type="scientific">Mycolicibacterium frederiksbergense</name>
    <dbReference type="NCBI Taxonomy" id="117567"/>
    <lineage>
        <taxon>Bacteria</taxon>
        <taxon>Bacillati</taxon>
        <taxon>Actinomycetota</taxon>
        <taxon>Actinomycetes</taxon>
        <taxon>Mycobacteriales</taxon>
        <taxon>Mycobacteriaceae</taxon>
        <taxon>Mycolicibacterium</taxon>
    </lineage>
</organism>
<keyword evidence="2" id="KW-0285">Flavoprotein</keyword>
<comment type="cofactor">
    <cofactor evidence="1">
        <name>FAD</name>
        <dbReference type="ChEBI" id="CHEBI:57692"/>
    </cofactor>
</comment>
<protein>
    <submittedName>
        <fullName evidence="10">Ferredoxin-NADP reductase</fullName>
    </submittedName>
</protein>
<dbReference type="InterPro" id="IPR006058">
    <property type="entry name" value="2Fe2S_fd_BS"/>
</dbReference>
<dbReference type="SUPFAM" id="SSF52343">
    <property type="entry name" value="Ferredoxin reductase-like, C-terminal NADP-linked domain"/>
    <property type="match status" value="1"/>
</dbReference>
<keyword evidence="4" id="KW-0479">Metal-binding</keyword>
<dbReference type="PROSITE" id="PS00197">
    <property type="entry name" value="2FE2S_FER_1"/>
    <property type="match status" value="1"/>
</dbReference>
<evidence type="ECO:0000256" key="7">
    <source>
        <dbReference type="ARBA" id="ARBA00023014"/>
    </source>
</evidence>
<keyword evidence="7" id="KW-0411">Iron-sulfur</keyword>
<evidence type="ECO:0000256" key="3">
    <source>
        <dbReference type="ARBA" id="ARBA00022714"/>
    </source>
</evidence>
<evidence type="ECO:0000313" key="10">
    <source>
        <dbReference type="EMBL" id="MDH6194348.1"/>
    </source>
</evidence>
<reference evidence="10 11" key="1">
    <citation type="submission" date="2023-04" db="EMBL/GenBank/DDBJ databases">
        <title>Forest soil microbial communities from Buena Vista Peninsula, Colon Province, Panama.</title>
        <authorList>
            <person name="Bouskill N."/>
        </authorList>
    </citation>
    <scope>NUCLEOTIDE SEQUENCE [LARGE SCALE GENOMIC DNA]</scope>
    <source>
        <strain evidence="10 11">AC80</strain>
    </source>
</reference>
<dbReference type="PROSITE" id="PS51085">
    <property type="entry name" value="2FE2S_FER_2"/>
    <property type="match status" value="1"/>
</dbReference>
<dbReference type="Proteomes" id="UP001160130">
    <property type="component" value="Unassembled WGS sequence"/>
</dbReference>
<dbReference type="InterPro" id="IPR001041">
    <property type="entry name" value="2Fe-2S_ferredoxin-type"/>
</dbReference>
<dbReference type="InterPro" id="IPR050415">
    <property type="entry name" value="MRET"/>
</dbReference>
<proteinExistence type="predicted"/>
<dbReference type="Pfam" id="PF00111">
    <property type="entry name" value="Fer2"/>
    <property type="match status" value="1"/>
</dbReference>
<evidence type="ECO:0000259" key="9">
    <source>
        <dbReference type="PROSITE" id="PS51384"/>
    </source>
</evidence>
<dbReference type="EMBL" id="JARXVE010000001">
    <property type="protein sequence ID" value="MDH6194348.1"/>
    <property type="molecule type" value="Genomic_DNA"/>
</dbReference>
<evidence type="ECO:0000256" key="4">
    <source>
        <dbReference type="ARBA" id="ARBA00022723"/>
    </source>
</evidence>
<keyword evidence="3" id="KW-0001">2Fe-2S</keyword>
<dbReference type="InterPro" id="IPR012675">
    <property type="entry name" value="Beta-grasp_dom_sf"/>
</dbReference>
<dbReference type="InterPro" id="IPR017938">
    <property type="entry name" value="Riboflavin_synthase-like_b-brl"/>
</dbReference>
<dbReference type="InterPro" id="IPR039261">
    <property type="entry name" value="FNR_nucleotide-bd"/>
</dbReference>
<dbReference type="RefSeq" id="WP_280830956.1">
    <property type="nucleotide sequence ID" value="NZ_JARXVE010000001.1"/>
</dbReference>
<dbReference type="PROSITE" id="PS51384">
    <property type="entry name" value="FAD_FR"/>
    <property type="match status" value="1"/>
</dbReference>
<dbReference type="SUPFAM" id="SSF54292">
    <property type="entry name" value="2Fe-2S ferredoxin-like"/>
    <property type="match status" value="1"/>
</dbReference>
<feature type="domain" description="FAD-binding FR-type" evidence="9">
    <location>
        <begin position="60"/>
        <end position="164"/>
    </location>
</feature>
<dbReference type="Gene3D" id="3.40.50.80">
    <property type="entry name" value="Nucleotide-binding domain of ferredoxin-NADP reductase (FNR) module"/>
    <property type="match status" value="1"/>
</dbReference>
<dbReference type="InterPro" id="IPR036010">
    <property type="entry name" value="2Fe-2S_ferredoxin-like_sf"/>
</dbReference>
<accession>A0ABT6KUG3</accession>
<evidence type="ECO:0000313" key="11">
    <source>
        <dbReference type="Proteomes" id="UP001160130"/>
    </source>
</evidence>
<gene>
    <name evidence="10" type="ORF">M2272_000969</name>
</gene>
<dbReference type="PANTHER" id="PTHR47354:SF1">
    <property type="entry name" value="CARNITINE MONOOXYGENASE REDUCTASE SUBUNIT"/>
    <property type="match status" value="1"/>
</dbReference>
<evidence type="ECO:0000256" key="6">
    <source>
        <dbReference type="ARBA" id="ARBA00023004"/>
    </source>
</evidence>
<feature type="domain" description="2Fe-2S ferredoxin-type" evidence="8">
    <location>
        <begin position="292"/>
        <end position="383"/>
    </location>
</feature>
<evidence type="ECO:0000256" key="2">
    <source>
        <dbReference type="ARBA" id="ARBA00022630"/>
    </source>
</evidence>
<name>A0ABT6KUG3_9MYCO</name>
<dbReference type="SUPFAM" id="SSF63380">
    <property type="entry name" value="Riboflavin synthase domain-like"/>
    <property type="match status" value="1"/>
</dbReference>
<evidence type="ECO:0000256" key="1">
    <source>
        <dbReference type="ARBA" id="ARBA00001974"/>
    </source>
</evidence>
<keyword evidence="6" id="KW-0408">Iron</keyword>
<evidence type="ECO:0000256" key="5">
    <source>
        <dbReference type="ARBA" id="ARBA00023002"/>
    </source>
</evidence>
<sequence>MTGTGMSALPRLLSRYRRLPPSMSGRFRHDPMIGLAEVAIGTMWGVSRYLRRPSPPPELDRTIELTVTGREVVAHDQDVIALTLAPADGGTLPRWYPGAHLDLHLPSGRVRQYSLCGDPAVADSYRIAVRRIPDGGGGSVEVHDTLRVGTRLSTHGPRNAFALTVPGYGSPTQRFRFIAGGIGITPILPMLGLAARLGVDWSMVYAGRSRDSLPFLEELTRFGDRVQIRTDDVDGLPTAADLLGECPDGTTVYACGPAPMLTGIRSALVGRDDVELHFERFAAPPVVDGSEFSVTIASTGATVEVGAEETLLAALGRSGVNTPYSCQQGFCGTCRIRVLPDADGAAGSVQHRDTLLTDPERAAGYLLTCVSRAEAGHRLTLDL</sequence>
<keyword evidence="5" id="KW-0560">Oxidoreductase</keyword>
<evidence type="ECO:0000259" key="8">
    <source>
        <dbReference type="PROSITE" id="PS51085"/>
    </source>
</evidence>
<dbReference type="Gene3D" id="3.10.20.30">
    <property type="match status" value="1"/>
</dbReference>
<dbReference type="CDD" id="cd00207">
    <property type="entry name" value="fer2"/>
    <property type="match status" value="1"/>
</dbReference>
<comment type="caution">
    <text evidence="10">The sequence shown here is derived from an EMBL/GenBank/DDBJ whole genome shotgun (WGS) entry which is preliminary data.</text>
</comment>
<dbReference type="PRINTS" id="PR00409">
    <property type="entry name" value="PHDIOXRDTASE"/>
</dbReference>
<dbReference type="Gene3D" id="2.40.30.10">
    <property type="entry name" value="Translation factors"/>
    <property type="match status" value="1"/>
</dbReference>
<keyword evidence="11" id="KW-1185">Reference proteome</keyword>
<dbReference type="InterPro" id="IPR017927">
    <property type="entry name" value="FAD-bd_FR_type"/>
</dbReference>
<dbReference type="CDD" id="cd06185">
    <property type="entry name" value="PDR_like"/>
    <property type="match status" value="1"/>
</dbReference>
<dbReference type="PANTHER" id="PTHR47354">
    <property type="entry name" value="NADH OXIDOREDUCTASE HCR"/>
    <property type="match status" value="1"/>
</dbReference>